<evidence type="ECO:0000256" key="3">
    <source>
        <dbReference type="ARBA" id="ARBA00022801"/>
    </source>
</evidence>
<evidence type="ECO:0000256" key="1">
    <source>
        <dbReference type="ARBA" id="ARBA00022588"/>
    </source>
</evidence>
<evidence type="ECO:0000256" key="4">
    <source>
        <dbReference type="ARBA" id="ARBA00022859"/>
    </source>
</evidence>
<evidence type="ECO:0000256" key="8">
    <source>
        <dbReference type="SAM" id="MobiDB-lite"/>
    </source>
</evidence>
<dbReference type="InterPro" id="IPR037684">
    <property type="entry name" value="GBP_C"/>
</dbReference>
<reference evidence="10" key="1">
    <citation type="submission" date="2025-08" db="UniProtKB">
        <authorList>
            <consortium name="Ensembl"/>
        </authorList>
    </citation>
    <scope>IDENTIFICATION</scope>
</reference>
<keyword evidence="5" id="KW-0342">GTP-binding</keyword>
<dbReference type="Gene3D" id="3.40.50.300">
    <property type="entry name" value="P-loop containing nucleotide triphosphate hydrolases"/>
    <property type="match status" value="2"/>
</dbReference>
<dbReference type="GO" id="GO:0045087">
    <property type="term" value="P:innate immune response"/>
    <property type="evidence" value="ECO:0007669"/>
    <property type="project" value="UniProtKB-KW"/>
</dbReference>
<dbReference type="InterPro" id="IPR015894">
    <property type="entry name" value="Guanylate-bd_N"/>
</dbReference>
<keyword evidence="3" id="KW-0378">Hydrolase</keyword>
<feature type="domain" description="GB1/RHD3-type G" evidence="9">
    <location>
        <begin position="417"/>
        <end position="654"/>
    </location>
</feature>
<dbReference type="AlphaFoldDB" id="A0A669PPU7"/>
<dbReference type="Pfam" id="PF02841">
    <property type="entry name" value="GBP_C"/>
    <property type="match status" value="1"/>
</dbReference>
<keyword evidence="11" id="KW-1185">Reference proteome</keyword>
<name>A0A669PPU7_PHACC</name>
<accession>A0A669PPU7</accession>
<feature type="compositionally biased region" description="Low complexity" evidence="8">
    <location>
        <begin position="365"/>
        <end position="374"/>
    </location>
</feature>
<keyword evidence="1" id="KW-0399">Innate immunity</keyword>
<dbReference type="PROSITE" id="PS51715">
    <property type="entry name" value="G_GB1_RHD3"/>
    <property type="match status" value="1"/>
</dbReference>
<dbReference type="Proteomes" id="UP000472261">
    <property type="component" value="Unplaced"/>
</dbReference>
<reference evidence="10" key="2">
    <citation type="submission" date="2025-09" db="UniProtKB">
        <authorList>
            <consortium name="Ensembl"/>
        </authorList>
    </citation>
    <scope>IDENTIFICATION</scope>
</reference>
<feature type="coiled-coil region" evidence="7">
    <location>
        <begin position="861"/>
        <end position="955"/>
    </location>
</feature>
<dbReference type="GO" id="GO:0003924">
    <property type="term" value="F:GTPase activity"/>
    <property type="evidence" value="ECO:0007669"/>
    <property type="project" value="InterPro"/>
</dbReference>
<keyword evidence="2" id="KW-0547">Nucleotide-binding</keyword>
<dbReference type="OMA" id="HAFADNE"/>
<dbReference type="InterPro" id="IPR003191">
    <property type="entry name" value="Guanylate-bd/ATL_C"/>
</dbReference>
<evidence type="ECO:0000256" key="7">
    <source>
        <dbReference type="SAM" id="Coils"/>
    </source>
</evidence>
<dbReference type="FunFam" id="3.40.50.300:FF:002581">
    <property type="entry name" value="Guanylate-binding protein 4"/>
    <property type="match status" value="1"/>
</dbReference>
<protein>
    <recommendedName>
        <fullName evidence="9">GB1/RHD3-type G domain-containing protein</fullName>
    </recommendedName>
</protein>
<evidence type="ECO:0000256" key="6">
    <source>
        <dbReference type="PROSITE-ProRule" id="PRU01052"/>
    </source>
</evidence>
<dbReference type="InterPro" id="IPR036543">
    <property type="entry name" value="Guanylate-bd_C_sf"/>
</dbReference>
<dbReference type="GO" id="GO:0005525">
    <property type="term" value="F:GTP binding"/>
    <property type="evidence" value="ECO:0007669"/>
    <property type="project" value="UniProtKB-KW"/>
</dbReference>
<dbReference type="InterPro" id="IPR027417">
    <property type="entry name" value="P-loop_NTPase"/>
</dbReference>
<dbReference type="SUPFAM" id="SSF52540">
    <property type="entry name" value="P-loop containing nucleoside triphosphate hydrolases"/>
    <property type="match status" value="2"/>
</dbReference>
<evidence type="ECO:0000313" key="10">
    <source>
        <dbReference type="Ensembl" id="ENSPCLP00000008253.1"/>
    </source>
</evidence>
<dbReference type="Ensembl" id="ENSPCLT00000011258.1">
    <property type="protein sequence ID" value="ENSPCLP00000008253.1"/>
    <property type="gene ID" value="ENSPCLG00000006864.1"/>
</dbReference>
<dbReference type="InterPro" id="IPR030386">
    <property type="entry name" value="G_GB1_RHD3_dom"/>
</dbReference>
<dbReference type="SUPFAM" id="SSF48340">
    <property type="entry name" value="Interferon-induced guanylate-binding protein 1 (GBP1), C-terminal domain"/>
    <property type="match status" value="1"/>
</dbReference>
<proteinExistence type="inferred from homology"/>
<dbReference type="Pfam" id="PF02263">
    <property type="entry name" value="GBP"/>
    <property type="match status" value="2"/>
</dbReference>
<evidence type="ECO:0000256" key="5">
    <source>
        <dbReference type="ARBA" id="ARBA00023134"/>
    </source>
</evidence>
<dbReference type="CDD" id="cd01851">
    <property type="entry name" value="GBP"/>
    <property type="match status" value="1"/>
</dbReference>
<dbReference type="PANTHER" id="PTHR10751">
    <property type="entry name" value="GUANYLATE BINDING PROTEIN"/>
    <property type="match status" value="1"/>
</dbReference>
<keyword evidence="7" id="KW-0175">Coiled coil</keyword>
<evidence type="ECO:0000256" key="2">
    <source>
        <dbReference type="ARBA" id="ARBA00022741"/>
    </source>
</evidence>
<sequence length="992" mass="111204">MGKAKQQRTRREEHSHRAGPGGNRNRNCQTLQHPMEQPLLLAAADGPGGGIRLSPGGLEALRALSAPLHVVAALGPPDGGSGFLMEQLAGSGCSFPGSPGLWMWRCPHPDWPDRELLLLHAGGFLGGEEPEDGAGLRLFMLQLLLGSVLVYGSGDGSGDAQEQLELLTYAQKLPHHLRLMEEEEDEEDEDHLLRFVLPPFVWSLCSTAQAPEDEELLEAEDHNLEPALASPPGPVARCILTLFPEQKLFRVADSSLEGLTQLCTHLLGCDPKTEPGGAEVGGAYLAALAERVVDAMQEDAVLRIGRLCQEAKEMAQQETGDKWPTATNFWQDDTFLRNSDTSDTIPQHDDISQASSSPWHDNTDGDTTQQQEDTAWVEAPSPHPLSPMPAPLCLVYNSDSNKLSLNPRALAVLRGITQPVVVVAIAGPYRTGKSFLMNRLAERRTGFPLGPTVWAETKGIWMWCLPHPRRHGVALVLLDTEGLGDPQKGDNSNDAWIFSLALLFSSTLVYNSMGTINQQALDQLRLVTELTNHIRVRVEDEDPAAEFSRVFPSFIWAVRDFTLQLREGERLMTEDEYLEDALRLKPGNGRVVQEHNEMRRCLRAFFTHRKLFVLERPTADANLARLEEMQEDELQPRFRQQADAFCQHIWEKSPVKELPGGRQVTGTMLASLVEKYVATIVKGEVPCVESTVMALARTENTAAVAAAVAEYQKGMEQDLVLPMDSRASLVDVHQRWERHAVTLFLSRAFADNERTYQCQLMRELEAAKEEFCRRNEEASEQRCQAVLRELWQDVEHRLQCGDYAAPGGAQLFQDDLCRVLEDYQWWPEKGVKADAVLEVFLREREPLAQALHAIDARLVMMERQREAAAAKEAAAREAEAACLKEQQCSLEEHCRQLEQQLLEEQRLRLKEQNRLLEHRLKEHWTLMEEGYKHEAEKMELQIKQLQEEKKRTENHAWIISTVGLLANVASLFLPGVVGKAVSIVGNMIQRKL</sequence>
<feature type="region of interest" description="Disordered" evidence="8">
    <location>
        <begin position="337"/>
        <end position="378"/>
    </location>
</feature>
<evidence type="ECO:0000313" key="11">
    <source>
        <dbReference type="Proteomes" id="UP000472261"/>
    </source>
</evidence>
<dbReference type="CDD" id="cd16269">
    <property type="entry name" value="GBP_C"/>
    <property type="match status" value="1"/>
</dbReference>
<evidence type="ECO:0000259" key="9">
    <source>
        <dbReference type="PROSITE" id="PS51715"/>
    </source>
</evidence>
<feature type="region of interest" description="Disordered" evidence="8">
    <location>
        <begin position="1"/>
        <end position="29"/>
    </location>
</feature>
<dbReference type="Gene3D" id="1.20.1000.10">
    <property type="entry name" value="Guanylate-binding protein, C-terminal domain"/>
    <property type="match status" value="1"/>
</dbReference>
<comment type="similarity">
    <text evidence="6">Belongs to the TRAFAC class dynamin-like GTPase superfamily. GB1/RHD3 GTPase family.</text>
</comment>
<keyword evidence="4" id="KW-0391">Immunity</keyword>
<organism evidence="10 11">
    <name type="scientific">Phasianus colchicus</name>
    <name type="common">Common pheasant</name>
    <dbReference type="NCBI Taxonomy" id="9054"/>
    <lineage>
        <taxon>Eukaryota</taxon>
        <taxon>Metazoa</taxon>
        <taxon>Chordata</taxon>
        <taxon>Craniata</taxon>
        <taxon>Vertebrata</taxon>
        <taxon>Euteleostomi</taxon>
        <taxon>Archelosauria</taxon>
        <taxon>Archosauria</taxon>
        <taxon>Dinosauria</taxon>
        <taxon>Saurischia</taxon>
        <taxon>Theropoda</taxon>
        <taxon>Coelurosauria</taxon>
        <taxon>Aves</taxon>
        <taxon>Neognathae</taxon>
        <taxon>Galloanserae</taxon>
        <taxon>Galliformes</taxon>
        <taxon>Phasianidae</taxon>
        <taxon>Phasianinae</taxon>
        <taxon>Phasianus</taxon>
    </lineage>
</organism>